<sequence>MKRETNEDALWSAAAERSGDTALGDSRISFACKKRRRRAAPSASALQRIARCLVIIGIALVANFAHAEDGYEFWLRYRLEADTARRNEYIQYCGGEVVAPESFKAGAAYLELKRALPAILGKAFQANNAKAGSIYVGGRNAHPAIASLVGAGELAGVGEEGFVLRTGAWEGRPATIIAANSTRGILYGTFALLRTLQLGGSLQGLHVVDAPKMRHRFANHWDNPVRGSIERGYGGKSIFDWNALPKKVDSRLNDWARMLASMRLNAVVVNNVNTAKNGLEGWRLLTPEFLPKLAALAGVLRPYGVKLYISVNFFSPSIVGSLDTADPADARVRAWWKNKAAEIYKVIPDFGGFLVKADSEGEPGPLKYKRTHAEGANMLAEALAPHGGYVYWRAFVYNAKGDRTPQAYNQFKPLDGKFAKNVFLQVKNGPVDFQVREPISTLFGAMPRTDLAVEFQITQEYTGQDRHVCFLGQMWSDVLRFPLKGEKNDARMWNTTDAIAGVMNINDSRNWTGHLLAQANTYAFGRLAWNPETSPDEIASDWVRLTFGRDPVVVKTIVSILRDSWPAYENYTSPFGIGMLCDRGKHIDPAPASRGSVHRADAKGFGTNRTAAKGSGYAGQFSEPWRSRYEKLGTCPEELLLFFHHVPYTHKLKNGTTVIQAFYDRHNEGVATARDFTERWKALNKLIDKERYEHVRKKLSEQAGHAEKWRQSINDYFEKRSGIPDAGGGS</sequence>
<feature type="domain" description="Glycosyl hydrolase family 67 catalytic" evidence="10">
    <location>
        <begin position="197"/>
        <end position="511"/>
    </location>
</feature>
<dbReference type="GO" id="GO:0005576">
    <property type="term" value="C:extracellular region"/>
    <property type="evidence" value="ECO:0007669"/>
    <property type="project" value="InterPro"/>
</dbReference>
<keyword evidence="6 7" id="KW-0624">Polysaccharide degradation</keyword>
<dbReference type="AlphaFoldDB" id="A0A2U8E655"/>
<dbReference type="InterPro" id="IPR017853">
    <property type="entry name" value="GH"/>
</dbReference>
<dbReference type="InterPro" id="IPR029018">
    <property type="entry name" value="Hex-like_dom2"/>
</dbReference>
<keyword evidence="2 7" id="KW-0858">Xylan degradation</keyword>
<comment type="subunit">
    <text evidence="7">Homodimer.</text>
</comment>
<protein>
    <recommendedName>
        <fullName evidence="7">Xylan alpha-1,2-glucuronidase</fullName>
        <ecNumber evidence="7">3.2.1.131</ecNumber>
    </recommendedName>
</protein>
<dbReference type="Pfam" id="PF07477">
    <property type="entry name" value="Glyco_hydro_67C"/>
    <property type="match status" value="1"/>
</dbReference>
<evidence type="ECO:0000313" key="12">
    <source>
        <dbReference type="Proteomes" id="UP000244896"/>
    </source>
</evidence>
<evidence type="ECO:0000256" key="5">
    <source>
        <dbReference type="ARBA" id="ARBA00023295"/>
    </source>
</evidence>
<dbReference type="Gene3D" id="3.20.20.80">
    <property type="entry name" value="Glycosidases"/>
    <property type="match status" value="1"/>
</dbReference>
<name>A0A2U8E655_9BACT</name>
<dbReference type="Pfam" id="PF07488">
    <property type="entry name" value="Glyco_hydro_67M"/>
    <property type="match status" value="1"/>
</dbReference>
<gene>
    <name evidence="11" type="ORF">CKA38_14125</name>
</gene>
<evidence type="ECO:0000259" key="10">
    <source>
        <dbReference type="Pfam" id="PF07488"/>
    </source>
</evidence>
<dbReference type="KEGG" id="elut:CKA38_14125"/>
<comment type="catalytic activity">
    <reaction evidence="7">
        <text>Hydrolysis of (1-&gt;2)-alpha-D-(4-O-methyl)glucuronosyl links in the main chain of hardwood xylans.</text>
        <dbReference type="EC" id="3.2.1.131"/>
    </reaction>
</comment>
<evidence type="ECO:0000313" key="11">
    <source>
        <dbReference type="EMBL" id="AWI10235.1"/>
    </source>
</evidence>
<dbReference type="InterPro" id="IPR011100">
    <property type="entry name" value="Glyco_hydro_67_cat"/>
</dbReference>
<organism evidence="11 12">
    <name type="scientific">Ereboglobus luteus</name>
    <dbReference type="NCBI Taxonomy" id="1796921"/>
    <lineage>
        <taxon>Bacteria</taxon>
        <taxon>Pseudomonadati</taxon>
        <taxon>Verrucomicrobiota</taxon>
        <taxon>Opitutia</taxon>
        <taxon>Opitutales</taxon>
        <taxon>Opitutaceae</taxon>
        <taxon>Ereboglobus</taxon>
    </lineage>
</organism>
<comment type="similarity">
    <text evidence="1 7">Belongs to the glycosyl hydrolase 67 family.</text>
</comment>
<dbReference type="OrthoDB" id="339499at2"/>
<feature type="domain" description="Glycosyl hydrolase family 67 C-terminal" evidence="9">
    <location>
        <begin position="512"/>
        <end position="726"/>
    </location>
</feature>
<dbReference type="EMBL" id="CP023004">
    <property type="protein sequence ID" value="AWI10235.1"/>
    <property type="molecule type" value="Genomic_DNA"/>
</dbReference>
<evidence type="ECO:0000256" key="4">
    <source>
        <dbReference type="ARBA" id="ARBA00023277"/>
    </source>
</evidence>
<dbReference type="SUPFAM" id="SSF51445">
    <property type="entry name" value="(Trans)glycosidases"/>
    <property type="match status" value="1"/>
</dbReference>
<evidence type="ECO:0000256" key="2">
    <source>
        <dbReference type="ARBA" id="ARBA00022651"/>
    </source>
</evidence>
<dbReference type="Gene3D" id="3.90.1330.10">
    <property type="entry name" value="Alpha-glucuronidase, C-terminal domain"/>
    <property type="match status" value="1"/>
</dbReference>
<dbReference type="GO" id="GO:0046559">
    <property type="term" value="F:alpha-glucuronidase activity"/>
    <property type="evidence" value="ECO:0007669"/>
    <property type="project" value="InterPro"/>
</dbReference>
<keyword evidence="3 7" id="KW-0378">Hydrolase</keyword>
<evidence type="ECO:0000256" key="1">
    <source>
        <dbReference type="ARBA" id="ARBA00008833"/>
    </source>
</evidence>
<dbReference type="PANTHER" id="PTHR39207:SF1">
    <property type="entry name" value="ALPHA-GLUCURONIDASE A"/>
    <property type="match status" value="1"/>
</dbReference>
<proteinExistence type="inferred from homology"/>
<accession>A0A2U8E655</accession>
<evidence type="ECO:0000256" key="6">
    <source>
        <dbReference type="ARBA" id="ARBA00023326"/>
    </source>
</evidence>
<dbReference type="Proteomes" id="UP000244896">
    <property type="component" value="Chromosome"/>
</dbReference>
<dbReference type="EC" id="3.2.1.131" evidence="7"/>
<dbReference type="InterPro" id="IPR005154">
    <property type="entry name" value="Glyco_hydro_67_aGlcAse_N"/>
</dbReference>
<keyword evidence="5 7" id="KW-0326">Glycosidase</keyword>
<dbReference type="InterPro" id="IPR037054">
    <property type="entry name" value="A-glucoronidase_C_sf"/>
</dbReference>
<evidence type="ECO:0000259" key="9">
    <source>
        <dbReference type="Pfam" id="PF07477"/>
    </source>
</evidence>
<dbReference type="PANTHER" id="PTHR39207">
    <property type="entry name" value="ALPHA-GLUCURONIDASE A"/>
    <property type="match status" value="1"/>
</dbReference>
<dbReference type="InterPro" id="IPR011099">
    <property type="entry name" value="Glyco_hydro_67_C"/>
</dbReference>
<feature type="domain" description="Alpha glucuronidase N-terminal" evidence="8">
    <location>
        <begin position="74"/>
        <end position="192"/>
    </location>
</feature>
<evidence type="ECO:0000259" key="8">
    <source>
        <dbReference type="Pfam" id="PF03648"/>
    </source>
</evidence>
<dbReference type="GO" id="GO:0045493">
    <property type="term" value="P:xylan catabolic process"/>
    <property type="evidence" value="ECO:0007669"/>
    <property type="project" value="UniProtKB-KW"/>
</dbReference>
<evidence type="ECO:0000256" key="3">
    <source>
        <dbReference type="ARBA" id="ARBA00022801"/>
    </source>
</evidence>
<evidence type="ECO:0000256" key="7">
    <source>
        <dbReference type="RuleBase" id="RU361198"/>
    </source>
</evidence>
<reference evidence="11 12" key="1">
    <citation type="journal article" date="2018" name="Syst. Appl. Microbiol.">
        <title>Ereboglobus luteus gen. nov. sp. nov. from cockroach guts, and new insights into the oxygen relationship of the genera Opitutus and Didymococcus (Verrucomicrobia: Opitutaceae).</title>
        <authorList>
            <person name="Tegtmeier D."/>
            <person name="Belitz A."/>
            <person name="Radek R."/>
            <person name="Heimerl T."/>
            <person name="Brune A."/>
        </authorList>
    </citation>
    <scope>NUCLEOTIDE SEQUENCE [LARGE SCALE GENOMIC DNA]</scope>
    <source>
        <strain evidence="11 12">Ho45</strain>
    </source>
</reference>
<dbReference type="SUPFAM" id="SSF55545">
    <property type="entry name" value="beta-N-acetylhexosaminidase-like domain"/>
    <property type="match status" value="1"/>
</dbReference>
<dbReference type="Pfam" id="PF03648">
    <property type="entry name" value="Glyco_hydro_67N"/>
    <property type="match status" value="1"/>
</dbReference>
<dbReference type="Gene3D" id="3.30.379.10">
    <property type="entry name" value="Chitobiase/beta-hexosaminidase domain 2-like"/>
    <property type="match status" value="1"/>
</dbReference>
<keyword evidence="12" id="KW-1185">Reference proteome</keyword>
<dbReference type="GO" id="GO:0033939">
    <property type="term" value="F:xylan alpha-1,2-glucuronosidase activity"/>
    <property type="evidence" value="ECO:0007669"/>
    <property type="project" value="UniProtKB-EC"/>
</dbReference>
<keyword evidence="4 7" id="KW-0119">Carbohydrate metabolism</keyword>